<dbReference type="Proteomes" id="UP000814176">
    <property type="component" value="Unassembled WGS sequence"/>
</dbReference>
<evidence type="ECO:0000256" key="7">
    <source>
        <dbReference type="ARBA" id="ARBA00023177"/>
    </source>
</evidence>
<evidence type="ECO:0000256" key="3">
    <source>
        <dbReference type="ARBA" id="ARBA00022448"/>
    </source>
</evidence>
<evidence type="ECO:0000259" key="10">
    <source>
        <dbReference type="Pfam" id="PF00909"/>
    </source>
</evidence>
<feature type="compositionally biased region" description="Basic and acidic residues" evidence="9">
    <location>
        <begin position="579"/>
        <end position="590"/>
    </location>
</feature>
<dbReference type="EMBL" id="JADCUA010000010">
    <property type="protein sequence ID" value="KAH9836540.1"/>
    <property type="molecule type" value="Genomic_DNA"/>
</dbReference>
<keyword evidence="5 8" id="KW-1133">Transmembrane helix</keyword>
<dbReference type="Pfam" id="PF00909">
    <property type="entry name" value="Ammonium_transp"/>
    <property type="match status" value="1"/>
</dbReference>
<dbReference type="Gene3D" id="1.10.3430.10">
    <property type="entry name" value="Ammonium transporter AmtB like domains"/>
    <property type="match status" value="1"/>
</dbReference>
<evidence type="ECO:0000313" key="12">
    <source>
        <dbReference type="Proteomes" id="UP000814176"/>
    </source>
</evidence>
<feature type="transmembrane region" description="Helical" evidence="8">
    <location>
        <begin position="56"/>
        <end position="77"/>
    </location>
</feature>
<keyword evidence="3 8" id="KW-0813">Transport</keyword>
<feature type="domain" description="Ammonium transporter AmtB-like" evidence="10">
    <location>
        <begin position="57"/>
        <end position="461"/>
    </location>
</feature>
<dbReference type="InterPro" id="IPR001905">
    <property type="entry name" value="Ammonium_transpt"/>
</dbReference>
<accession>A0ABQ8KFU2</accession>
<feature type="transmembrane region" description="Helical" evidence="8">
    <location>
        <begin position="245"/>
        <end position="265"/>
    </location>
</feature>
<dbReference type="GeneID" id="72004470"/>
<feature type="region of interest" description="Disordered" evidence="9">
    <location>
        <begin position="474"/>
        <end position="590"/>
    </location>
</feature>
<dbReference type="NCBIfam" id="TIGR00836">
    <property type="entry name" value="amt"/>
    <property type="match status" value="1"/>
</dbReference>
<evidence type="ECO:0000256" key="8">
    <source>
        <dbReference type="RuleBase" id="RU362002"/>
    </source>
</evidence>
<comment type="caution">
    <text evidence="11">The sequence shown here is derived from an EMBL/GenBank/DDBJ whole genome shotgun (WGS) entry which is preliminary data.</text>
</comment>
<reference evidence="11 12" key="1">
    <citation type="journal article" date="2021" name="Environ. Microbiol.">
        <title>Gene family expansions and transcriptome signatures uncover fungal adaptations to wood decay.</title>
        <authorList>
            <person name="Hage H."/>
            <person name="Miyauchi S."/>
            <person name="Viragh M."/>
            <person name="Drula E."/>
            <person name="Min B."/>
            <person name="Chaduli D."/>
            <person name="Navarro D."/>
            <person name="Favel A."/>
            <person name="Norest M."/>
            <person name="Lesage-Meessen L."/>
            <person name="Balint B."/>
            <person name="Merenyi Z."/>
            <person name="de Eugenio L."/>
            <person name="Morin E."/>
            <person name="Martinez A.T."/>
            <person name="Baldrian P."/>
            <person name="Stursova M."/>
            <person name="Martinez M.J."/>
            <person name="Novotny C."/>
            <person name="Magnuson J.K."/>
            <person name="Spatafora J.W."/>
            <person name="Maurice S."/>
            <person name="Pangilinan J."/>
            <person name="Andreopoulos W."/>
            <person name="LaButti K."/>
            <person name="Hundley H."/>
            <person name="Na H."/>
            <person name="Kuo A."/>
            <person name="Barry K."/>
            <person name="Lipzen A."/>
            <person name="Henrissat B."/>
            <person name="Riley R."/>
            <person name="Ahrendt S."/>
            <person name="Nagy L.G."/>
            <person name="Grigoriev I.V."/>
            <person name="Martin F."/>
            <person name="Rosso M.N."/>
        </authorList>
    </citation>
    <scope>NUCLEOTIDE SEQUENCE [LARGE SCALE GENOMIC DNA]</scope>
    <source>
        <strain evidence="11 12">CIRM-BRFM 1785</strain>
    </source>
</reference>
<feature type="transmembrane region" description="Helical" evidence="8">
    <location>
        <begin position="329"/>
        <end position="349"/>
    </location>
</feature>
<sequence length="590" mass="63842">MSRPRATASSFLISHNDMPAVVDAAVPENVQGGLASHLRRGDLFGRASSSFDGGDIAFIAVAGILVFLMVPGLAFLYSGLARRKSALTLVWAVAASNAVVIFQWWFWGYSLAFSPTATNGFIGNLRSFALRKVLSDPSPGSPLIPELLYSFYQMEFACVTVGILMGALVDRGRVMPAMIFTFVWMTLVYCPLACWAWNPNGWGYTWGVLDYAGGGPVEIGSGVSGLAYAWVLGRRSERELLNFRPHNVSFVYLGTAMLWFGWLGFNGGSAFGANLRAILAIWNSMLAAAMAGIVWCALDFRLERKYTMVGFCSGTIAGLVAATPASGYIPQWAAVVMGIVVGAVANYATKIKFLLRIDDALDLYAEHAIGGVIGLVFNALFADSELIALDGVNTSVPGGWIEGNWKQLYIQVAYIFATCGYSFVVTALIAKVIDLIPGLALRTPPEMEAIGMDDAQIGEFATDYIEVRRHYSDWTPSGDRKASDTKVSETDSRTPFAAGDRHGRPDLSAEGPKDGGRSHTPSTSRERSAERGLRWGRTSSDEGRAHFTAGDRHGGTELAPRDGNRSRSRGRAPELASINEKEHGEAEKHE</sequence>
<evidence type="ECO:0000256" key="9">
    <source>
        <dbReference type="SAM" id="MobiDB-lite"/>
    </source>
</evidence>
<feature type="transmembrane region" description="Helical" evidence="8">
    <location>
        <begin position="305"/>
        <end position="323"/>
    </location>
</feature>
<dbReference type="InterPro" id="IPR029020">
    <property type="entry name" value="Ammonium/urea_transptr"/>
</dbReference>
<evidence type="ECO:0000256" key="5">
    <source>
        <dbReference type="ARBA" id="ARBA00022989"/>
    </source>
</evidence>
<evidence type="ECO:0000256" key="6">
    <source>
        <dbReference type="ARBA" id="ARBA00023136"/>
    </source>
</evidence>
<dbReference type="PANTHER" id="PTHR43029">
    <property type="entry name" value="AMMONIUM TRANSPORTER MEP2"/>
    <property type="match status" value="1"/>
</dbReference>
<dbReference type="InterPro" id="IPR024041">
    <property type="entry name" value="NH4_transpt_AmtB-like_dom"/>
</dbReference>
<feature type="transmembrane region" description="Helical" evidence="8">
    <location>
        <begin position="213"/>
        <end position="233"/>
    </location>
</feature>
<protein>
    <recommendedName>
        <fullName evidence="8">Ammonium transporter</fullName>
    </recommendedName>
</protein>
<comment type="similarity">
    <text evidence="2 8">Belongs to the ammonia transporter channel (TC 1.A.11.2) family.</text>
</comment>
<keyword evidence="6 8" id="KW-0472">Membrane</keyword>
<dbReference type="PROSITE" id="PS01219">
    <property type="entry name" value="AMMONIUM_TRANSP"/>
    <property type="match status" value="1"/>
</dbReference>
<feature type="compositionally biased region" description="Basic and acidic residues" evidence="9">
    <location>
        <begin position="499"/>
        <end position="517"/>
    </location>
</feature>
<evidence type="ECO:0000256" key="2">
    <source>
        <dbReference type="ARBA" id="ARBA00005887"/>
    </source>
</evidence>
<evidence type="ECO:0000256" key="4">
    <source>
        <dbReference type="ARBA" id="ARBA00022692"/>
    </source>
</evidence>
<keyword evidence="12" id="KW-1185">Reference proteome</keyword>
<feature type="compositionally biased region" description="Basic and acidic residues" evidence="9">
    <location>
        <begin position="524"/>
        <end position="565"/>
    </location>
</feature>
<feature type="compositionally biased region" description="Basic and acidic residues" evidence="9">
    <location>
        <begin position="474"/>
        <end position="492"/>
    </location>
</feature>
<dbReference type="SUPFAM" id="SSF111352">
    <property type="entry name" value="Ammonium transporter"/>
    <property type="match status" value="1"/>
</dbReference>
<organism evidence="11 12">
    <name type="scientific">Rhodofomes roseus</name>
    <dbReference type="NCBI Taxonomy" id="34475"/>
    <lineage>
        <taxon>Eukaryota</taxon>
        <taxon>Fungi</taxon>
        <taxon>Dikarya</taxon>
        <taxon>Basidiomycota</taxon>
        <taxon>Agaricomycotina</taxon>
        <taxon>Agaricomycetes</taxon>
        <taxon>Polyporales</taxon>
        <taxon>Rhodofomes</taxon>
    </lineage>
</organism>
<dbReference type="InterPro" id="IPR018047">
    <property type="entry name" value="Ammonium_transpt_CS"/>
</dbReference>
<name>A0ABQ8KFU2_9APHY</name>
<evidence type="ECO:0000256" key="1">
    <source>
        <dbReference type="ARBA" id="ARBA00004141"/>
    </source>
</evidence>
<gene>
    <name evidence="11" type="ORF">C8Q71DRAFT_758452</name>
</gene>
<proteinExistence type="inferred from homology"/>
<feature type="transmembrane region" description="Helical" evidence="8">
    <location>
        <begin position="147"/>
        <end position="169"/>
    </location>
</feature>
<feature type="transmembrane region" description="Helical" evidence="8">
    <location>
        <begin position="277"/>
        <end position="298"/>
    </location>
</feature>
<keyword evidence="7 8" id="KW-0924">Ammonia transport</keyword>
<dbReference type="PANTHER" id="PTHR43029:SF4">
    <property type="entry name" value="AMMONIUM TRANSPORTER MEP1-RELATED"/>
    <property type="match status" value="1"/>
</dbReference>
<feature type="transmembrane region" description="Helical" evidence="8">
    <location>
        <begin position="408"/>
        <end position="433"/>
    </location>
</feature>
<feature type="transmembrane region" description="Helical" evidence="8">
    <location>
        <begin position="89"/>
        <end position="107"/>
    </location>
</feature>
<dbReference type="RefSeq" id="XP_047778778.1">
    <property type="nucleotide sequence ID" value="XM_047923738.1"/>
</dbReference>
<keyword evidence="4 8" id="KW-0812">Transmembrane</keyword>
<comment type="subcellular location">
    <subcellularLocation>
        <location evidence="8">Cell membrane</location>
        <topology evidence="8">Multi-pass membrane protein</topology>
    </subcellularLocation>
    <subcellularLocation>
        <location evidence="1">Membrane</location>
        <topology evidence="1">Multi-pass membrane protein</topology>
    </subcellularLocation>
</comment>
<evidence type="ECO:0000313" key="11">
    <source>
        <dbReference type="EMBL" id="KAH9836540.1"/>
    </source>
</evidence>
<feature type="transmembrane region" description="Helical" evidence="8">
    <location>
        <begin position="176"/>
        <end position="198"/>
    </location>
</feature>